<dbReference type="GO" id="GO:0051539">
    <property type="term" value="F:4 iron, 4 sulfur cluster binding"/>
    <property type="evidence" value="ECO:0007669"/>
    <property type="project" value="UniProtKB-KW"/>
</dbReference>
<dbReference type="RefSeq" id="WP_203003597.1">
    <property type="nucleotide sequence ID" value="NZ_JADWYU010000248.1"/>
</dbReference>
<dbReference type="Pfam" id="PF02310">
    <property type="entry name" value="B12-binding"/>
    <property type="match status" value="1"/>
</dbReference>
<keyword evidence="5" id="KW-0411">Iron-sulfur</keyword>
<dbReference type="InterPro" id="IPR013785">
    <property type="entry name" value="Aldolase_TIM"/>
</dbReference>
<dbReference type="InterPro" id="IPR006158">
    <property type="entry name" value="Cobalamin-bd"/>
</dbReference>
<dbReference type="SMART" id="SM00729">
    <property type="entry name" value="Elp3"/>
    <property type="match status" value="1"/>
</dbReference>
<protein>
    <submittedName>
        <fullName evidence="8">Radical SAM protein</fullName>
    </submittedName>
</protein>
<evidence type="ECO:0000256" key="4">
    <source>
        <dbReference type="ARBA" id="ARBA00023004"/>
    </source>
</evidence>
<dbReference type="SFLD" id="SFLDG01082">
    <property type="entry name" value="B12-binding_domain_containing"/>
    <property type="match status" value="1"/>
</dbReference>
<dbReference type="Gene3D" id="3.20.20.70">
    <property type="entry name" value="Aldolase class I"/>
    <property type="match status" value="1"/>
</dbReference>
<dbReference type="InterPro" id="IPR006638">
    <property type="entry name" value="Elp3/MiaA/NifB-like_rSAM"/>
</dbReference>
<reference evidence="8" key="1">
    <citation type="submission" date="2020-12" db="EMBL/GenBank/DDBJ databases">
        <title>Genomic characterization of non-nitrogen-fixing Frankia strains.</title>
        <authorList>
            <person name="Carlos-Shanley C."/>
            <person name="Guerra T."/>
            <person name="Hahn D."/>
        </authorList>
    </citation>
    <scope>NUCLEOTIDE SEQUENCE</scope>
    <source>
        <strain evidence="8">CN6</strain>
    </source>
</reference>
<dbReference type="SFLD" id="SFLDG01123">
    <property type="entry name" value="methyltransferase_(Class_B)"/>
    <property type="match status" value="1"/>
</dbReference>
<dbReference type="GO" id="GO:0046872">
    <property type="term" value="F:metal ion binding"/>
    <property type="evidence" value="ECO:0007669"/>
    <property type="project" value="UniProtKB-KW"/>
</dbReference>
<dbReference type="Proteomes" id="UP000604475">
    <property type="component" value="Unassembled WGS sequence"/>
</dbReference>
<gene>
    <name evidence="8" type="ORF">I7412_25985</name>
</gene>
<evidence type="ECO:0000313" key="8">
    <source>
        <dbReference type="EMBL" id="MBL7630548.1"/>
    </source>
</evidence>
<accession>A0A937RQ19</accession>
<organism evidence="8 9">
    <name type="scientific">Frankia nepalensis</name>
    <dbReference type="NCBI Taxonomy" id="1836974"/>
    <lineage>
        <taxon>Bacteria</taxon>
        <taxon>Bacillati</taxon>
        <taxon>Actinomycetota</taxon>
        <taxon>Actinomycetes</taxon>
        <taxon>Frankiales</taxon>
        <taxon>Frankiaceae</taxon>
        <taxon>Frankia</taxon>
    </lineage>
</organism>
<dbReference type="InterPro" id="IPR007197">
    <property type="entry name" value="rSAM"/>
</dbReference>
<dbReference type="CDD" id="cd02068">
    <property type="entry name" value="radical_SAM_B12_BD"/>
    <property type="match status" value="1"/>
</dbReference>
<dbReference type="Gene3D" id="3.40.50.280">
    <property type="entry name" value="Cobalamin-binding domain"/>
    <property type="match status" value="1"/>
</dbReference>
<dbReference type="SUPFAM" id="SSF52242">
    <property type="entry name" value="Cobalamin (vitamin B12)-binding domain"/>
    <property type="match status" value="1"/>
</dbReference>
<dbReference type="SUPFAM" id="SSF102114">
    <property type="entry name" value="Radical SAM enzymes"/>
    <property type="match status" value="1"/>
</dbReference>
<evidence type="ECO:0000259" key="6">
    <source>
        <dbReference type="PROSITE" id="PS51332"/>
    </source>
</evidence>
<dbReference type="GO" id="GO:0003824">
    <property type="term" value="F:catalytic activity"/>
    <property type="evidence" value="ECO:0007669"/>
    <property type="project" value="InterPro"/>
</dbReference>
<dbReference type="EMBL" id="JAEACQ010000252">
    <property type="protein sequence ID" value="MBL7630548.1"/>
    <property type="molecule type" value="Genomic_DNA"/>
</dbReference>
<evidence type="ECO:0000256" key="5">
    <source>
        <dbReference type="ARBA" id="ARBA00023014"/>
    </source>
</evidence>
<sequence>MRTMLINPPYQTITNRWGVGHQVPLGLLLVGGGLVDHGHEVSLLDAEAMRLSCAQVAAEVRRRKPDVVMTGHAGSTPAHPVCMEMFEAIRQVSPGVTCVYGGVFPTYHDEQVLRRHRAVDVVVRGEGEATAVALLNALQDDSRDGHDALAGVEGLTYRSVDGIVRTPDRSAIPDLDEYRAAWELIDDWDRYECFGRGRAAIVQFSRGCPHRCTYCGQHGFWKRWRHRDPSALVDEIAWLHDEHGIRFVTFADENPTTLGDVWTSFLDAMARRDVDVTFFATIRATDVVRAADRLDLWHKAGLRYVLLGIDTTDPAVLAQVRKRSSTRDDFEACRLLREHGIHSIIGHVVGLGDEKRADLRRARQALARYDGDYLNAMYATPHSWTSFAREQEQRRVVQEDQRRWDYRHQVLEQRHLRPWHLFAAVKWLELSFHLRPRRLRRLFLVRDPTERKEAWWTARHTGLVWLAEILDFVRNVRFSHQPRPLSQWPER</sequence>
<dbReference type="PROSITE" id="PS51918">
    <property type="entry name" value="RADICAL_SAM"/>
    <property type="match status" value="1"/>
</dbReference>
<keyword evidence="2" id="KW-0949">S-adenosyl-L-methionine</keyword>
<dbReference type="PROSITE" id="PS51332">
    <property type="entry name" value="B12_BINDING"/>
    <property type="match status" value="1"/>
</dbReference>
<dbReference type="CDD" id="cd01335">
    <property type="entry name" value="Radical_SAM"/>
    <property type="match status" value="1"/>
</dbReference>
<name>A0A937RQ19_9ACTN</name>
<dbReference type="SFLD" id="SFLDS00029">
    <property type="entry name" value="Radical_SAM"/>
    <property type="match status" value="1"/>
</dbReference>
<keyword evidence="3" id="KW-0479">Metal-binding</keyword>
<feature type="domain" description="B12-binding" evidence="6">
    <location>
        <begin position="8"/>
        <end position="145"/>
    </location>
</feature>
<dbReference type="GO" id="GO:0031419">
    <property type="term" value="F:cobalamin binding"/>
    <property type="evidence" value="ECO:0007669"/>
    <property type="project" value="InterPro"/>
</dbReference>
<dbReference type="AlphaFoldDB" id="A0A937RQ19"/>
<dbReference type="InterPro" id="IPR034466">
    <property type="entry name" value="Methyltransferase_Class_B"/>
</dbReference>
<comment type="cofactor">
    <cofactor evidence="1">
        <name>[4Fe-4S] cluster</name>
        <dbReference type="ChEBI" id="CHEBI:49883"/>
    </cofactor>
</comment>
<proteinExistence type="predicted"/>
<comment type="caution">
    <text evidence="8">The sequence shown here is derived from an EMBL/GenBank/DDBJ whole genome shotgun (WGS) entry which is preliminary data.</text>
</comment>
<dbReference type="PANTHER" id="PTHR43409:SF13">
    <property type="entry name" value="ANAEROBIC MAGNESIUM-PROTOPORPHYRIN IX MONOMETHYL ESTER CYCLASE"/>
    <property type="match status" value="1"/>
</dbReference>
<dbReference type="GO" id="GO:0005829">
    <property type="term" value="C:cytosol"/>
    <property type="evidence" value="ECO:0007669"/>
    <property type="project" value="TreeGrafter"/>
</dbReference>
<dbReference type="PANTHER" id="PTHR43409">
    <property type="entry name" value="ANAEROBIC MAGNESIUM-PROTOPORPHYRIN IX MONOMETHYL ESTER CYCLASE-RELATED"/>
    <property type="match status" value="1"/>
</dbReference>
<evidence type="ECO:0000259" key="7">
    <source>
        <dbReference type="PROSITE" id="PS51918"/>
    </source>
</evidence>
<feature type="domain" description="Radical SAM core" evidence="7">
    <location>
        <begin position="194"/>
        <end position="417"/>
    </location>
</feature>
<evidence type="ECO:0000256" key="2">
    <source>
        <dbReference type="ARBA" id="ARBA00022691"/>
    </source>
</evidence>
<dbReference type="InterPro" id="IPR058240">
    <property type="entry name" value="rSAM_sf"/>
</dbReference>
<dbReference type="Pfam" id="PF04055">
    <property type="entry name" value="Radical_SAM"/>
    <property type="match status" value="1"/>
</dbReference>
<keyword evidence="4" id="KW-0408">Iron</keyword>
<evidence type="ECO:0000256" key="3">
    <source>
        <dbReference type="ARBA" id="ARBA00022723"/>
    </source>
</evidence>
<keyword evidence="9" id="KW-1185">Reference proteome</keyword>
<evidence type="ECO:0000313" key="9">
    <source>
        <dbReference type="Proteomes" id="UP000604475"/>
    </source>
</evidence>
<dbReference type="InterPro" id="IPR036724">
    <property type="entry name" value="Cobalamin-bd_sf"/>
</dbReference>
<evidence type="ECO:0000256" key="1">
    <source>
        <dbReference type="ARBA" id="ARBA00001966"/>
    </source>
</evidence>
<dbReference type="InterPro" id="IPR051198">
    <property type="entry name" value="BchE-like"/>
</dbReference>